<dbReference type="InterPro" id="IPR036440">
    <property type="entry name" value="Peptidase_C15-like_sf"/>
</dbReference>
<name>A0AAD4KPA4_9EURO</name>
<dbReference type="Gene3D" id="3.40.630.20">
    <property type="entry name" value="Peptidase C15, pyroglutamyl peptidase I-like"/>
    <property type="match status" value="1"/>
</dbReference>
<dbReference type="GeneID" id="70246636"/>
<dbReference type="AlphaFoldDB" id="A0AAD4KPA4"/>
<dbReference type="EMBL" id="JAJTJA010000007">
    <property type="protein sequence ID" value="KAH8696265.1"/>
    <property type="molecule type" value="Genomic_DNA"/>
</dbReference>
<reference evidence="5" key="1">
    <citation type="submission" date="2021-12" db="EMBL/GenBank/DDBJ databases">
        <title>Convergent genome expansion in fungi linked to evolution of root-endophyte symbiosis.</title>
        <authorList>
            <consortium name="DOE Joint Genome Institute"/>
            <person name="Ke Y.-H."/>
            <person name="Bonito G."/>
            <person name="Liao H.-L."/>
            <person name="Looney B."/>
            <person name="Rojas-Flechas A."/>
            <person name="Nash J."/>
            <person name="Hameed K."/>
            <person name="Schadt C."/>
            <person name="Martin F."/>
            <person name="Crous P.W."/>
            <person name="Miettinen O."/>
            <person name="Magnuson J.K."/>
            <person name="Labbe J."/>
            <person name="Jacobson D."/>
            <person name="Doktycz M.J."/>
            <person name="Veneault-Fourrey C."/>
            <person name="Kuo A."/>
            <person name="Mondo S."/>
            <person name="Calhoun S."/>
            <person name="Riley R."/>
            <person name="Ohm R."/>
            <person name="LaButti K."/>
            <person name="Andreopoulos B."/>
            <person name="Pangilinan J."/>
            <person name="Nolan M."/>
            <person name="Tritt A."/>
            <person name="Clum A."/>
            <person name="Lipzen A."/>
            <person name="Daum C."/>
            <person name="Barry K."/>
            <person name="Grigoriev I.V."/>
            <person name="Vilgalys R."/>
        </authorList>
    </citation>
    <scope>NUCLEOTIDE SEQUENCE</scope>
    <source>
        <strain evidence="5">PMI_201</strain>
    </source>
</reference>
<keyword evidence="2" id="KW-0645">Protease</keyword>
<proteinExistence type="inferred from homology"/>
<comment type="caution">
    <text evidence="5">The sequence shown here is derived from an EMBL/GenBank/DDBJ whole genome shotgun (WGS) entry which is preliminary data.</text>
</comment>
<gene>
    <name evidence="5" type="ORF">BGW36DRAFT_380580</name>
</gene>
<evidence type="ECO:0000256" key="2">
    <source>
        <dbReference type="ARBA" id="ARBA00022670"/>
    </source>
</evidence>
<protein>
    <recommendedName>
        <fullName evidence="7">Pyroglutamyl peptidase type I</fullName>
    </recommendedName>
</protein>
<dbReference type="SUPFAM" id="SSF53182">
    <property type="entry name" value="Pyrrolidone carboxyl peptidase (pyroglutamate aminopeptidase)"/>
    <property type="match status" value="1"/>
</dbReference>
<sequence>MGDIGVVVDPAVTSVDPTSLPAAESINVLVTGFGPFKDNKVNASHLIATSLPPEITVPPKKPTTGVPVPRIIHIHVHTTPISVSYSFVRTQLPSILDSFKREHGKRPDLIIHMGIAPTRKYYSVETRAYRDNYRITDIDGKLGFDDGEKIWKAKGLPSVLCPLPKETQGIALDKAAPPSSIEKEEQQHGYSPKIIVPYPPNEHFRQVWKSYAPAETDIRISEDAGRYLCEFIFYSSLALALEEGQDQSVLFFHVPSATDDAALELGNKVAVALIKSMMTCWIDEA</sequence>
<evidence type="ECO:0000313" key="5">
    <source>
        <dbReference type="EMBL" id="KAH8696265.1"/>
    </source>
</evidence>
<dbReference type="Proteomes" id="UP001201262">
    <property type="component" value="Unassembled WGS sequence"/>
</dbReference>
<keyword evidence="4" id="KW-0788">Thiol protease</keyword>
<evidence type="ECO:0000256" key="3">
    <source>
        <dbReference type="ARBA" id="ARBA00022801"/>
    </source>
</evidence>
<keyword evidence="6" id="KW-1185">Reference proteome</keyword>
<dbReference type="PANTHER" id="PTHR23402">
    <property type="entry name" value="PROTEASE FAMILY C15 PYROGLUTAMYL-PEPTIDASE I-RELATED"/>
    <property type="match status" value="1"/>
</dbReference>
<dbReference type="GO" id="GO:0008234">
    <property type="term" value="F:cysteine-type peptidase activity"/>
    <property type="evidence" value="ECO:0007669"/>
    <property type="project" value="UniProtKB-KW"/>
</dbReference>
<dbReference type="RefSeq" id="XP_046071203.1">
    <property type="nucleotide sequence ID" value="XM_046216349.1"/>
</dbReference>
<dbReference type="InterPro" id="IPR016125">
    <property type="entry name" value="Peptidase_C15-like"/>
</dbReference>
<keyword evidence="3" id="KW-0378">Hydrolase</keyword>
<evidence type="ECO:0000256" key="4">
    <source>
        <dbReference type="ARBA" id="ARBA00022807"/>
    </source>
</evidence>
<dbReference type="PANTHER" id="PTHR23402:SF1">
    <property type="entry name" value="PYROGLUTAMYL-PEPTIDASE I"/>
    <property type="match status" value="1"/>
</dbReference>
<evidence type="ECO:0000256" key="1">
    <source>
        <dbReference type="ARBA" id="ARBA00006641"/>
    </source>
</evidence>
<comment type="similarity">
    <text evidence="1">Belongs to the peptidase C15 family.</text>
</comment>
<organism evidence="5 6">
    <name type="scientific">Talaromyces proteolyticus</name>
    <dbReference type="NCBI Taxonomy" id="1131652"/>
    <lineage>
        <taxon>Eukaryota</taxon>
        <taxon>Fungi</taxon>
        <taxon>Dikarya</taxon>
        <taxon>Ascomycota</taxon>
        <taxon>Pezizomycotina</taxon>
        <taxon>Eurotiomycetes</taxon>
        <taxon>Eurotiomycetidae</taxon>
        <taxon>Eurotiales</taxon>
        <taxon>Trichocomaceae</taxon>
        <taxon>Talaromyces</taxon>
        <taxon>Talaromyces sect. Bacilispori</taxon>
    </lineage>
</organism>
<evidence type="ECO:0000313" key="6">
    <source>
        <dbReference type="Proteomes" id="UP001201262"/>
    </source>
</evidence>
<accession>A0AAD4KPA4</accession>
<evidence type="ECO:0008006" key="7">
    <source>
        <dbReference type="Google" id="ProtNLM"/>
    </source>
</evidence>
<dbReference type="GO" id="GO:0006508">
    <property type="term" value="P:proteolysis"/>
    <property type="evidence" value="ECO:0007669"/>
    <property type="project" value="UniProtKB-KW"/>
</dbReference>